<protein>
    <recommendedName>
        <fullName evidence="3">Electron transfer flavoprotein alpha/beta-subunit N-terminal domain-containing protein</fullName>
    </recommendedName>
</protein>
<evidence type="ECO:0000256" key="1">
    <source>
        <dbReference type="ARBA" id="ARBA00004305"/>
    </source>
</evidence>
<evidence type="ECO:0000256" key="2">
    <source>
        <dbReference type="ARBA" id="ARBA00005817"/>
    </source>
</evidence>
<keyword evidence="5" id="KW-1185">Reference proteome</keyword>
<comment type="caution">
    <text evidence="4">The sequence shown here is derived from an EMBL/GenBank/DDBJ whole genome shotgun (WGS) entry which is preliminary data.</text>
</comment>
<feature type="domain" description="Electron transfer flavoprotein alpha/beta-subunit N-terminal" evidence="3">
    <location>
        <begin position="7"/>
        <end position="99"/>
    </location>
</feature>
<dbReference type="InterPro" id="IPR001308">
    <property type="entry name" value="ETF_a/FixB"/>
</dbReference>
<comment type="subcellular location">
    <subcellularLocation>
        <location evidence="1">Mitochondrion matrix</location>
    </subcellularLocation>
</comment>
<dbReference type="PANTHER" id="PTHR43153:SF1">
    <property type="entry name" value="ELECTRON TRANSFER FLAVOPROTEIN SUBUNIT ALPHA, MITOCHONDRIAL"/>
    <property type="match status" value="1"/>
</dbReference>
<dbReference type="SUPFAM" id="SSF52402">
    <property type="entry name" value="Adenine nucleotide alpha hydrolases-like"/>
    <property type="match status" value="1"/>
</dbReference>
<dbReference type="PANTHER" id="PTHR43153">
    <property type="entry name" value="ELECTRON TRANSFER FLAVOPROTEIN ALPHA"/>
    <property type="match status" value="1"/>
</dbReference>
<comment type="similarity">
    <text evidence="2">Belongs to the ETF alpha-subunit/FixB family.</text>
</comment>
<accession>A0ABR0D555</accession>
<dbReference type="Gene3D" id="3.40.50.620">
    <property type="entry name" value="HUPs"/>
    <property type="match status" value="1"/>
</dbReference>
<gene>
    <name evidence="4" type="ORF">RD792_006932</name>
</gene>
<evidence type="ECO:0000313" key="4">
    <source>
        <dbReference type="EMBL" id="KAK4484355.1"/>
    </source>
</evidence>
<dbReference type="InterPro" id="IPR014729">
    <property type="entry name" value="Rossmann-like_a/b/a_fold"/>
</dbReference>
<dbReference type="InterPro" id="IPR014730">
    <property type="entry name" value="ETF_a/b_N"/>
</dbReference>
<organism evidence="4 5">
    <name type="scientific">Penstemon davidsonii</name>
    <dbReference type="NCBI Taxonomy" id="160366"/>
    <lineage>
        <taxon>Eukaryota</taxon>
        <taxon>Viridiplantae</taxon>
        <taxon>Streptophyta</taxon>
        <taxon>Embryophyta</taxon>
        <taxon>Tracheophyta</taxon>
        <taxon>Spermatophyta</taxon>
        <taxon>Magnoliopsida</taxon>
        <taxon>eudicotyledons</taxon>
        <taxon>Gunneridae</taxon>
        <taxon>Pentapetalae</taxon>
        <taxon>asterids</taxon>
        <taxon>lamiids</taxon>
        <taxon>Lamiales</taxon>
        <taxon>Plantaginaceae</taxon>
        <taxon>Cheloneae</taxon>
        <taxon>Penstemon</taxon>
    </lineage>
</organism>
<dbReference type="Pfam" id="PF01012">
    <property type="entry name" value="ETF"/>
    <property type="match status" value="1"/>
</dbReference>
<evidence type="ECO:0000259" key="3">
    <source>
        <dbReference type="Pfam" id="PF01012"/>
    </source>
</evidence>
<dbReference type="EMBL" id="JAYDYQ010002533">
    <property type="protein sequence ID" value="KAK4484355.1"/>
    <property type="molecule type" value="Genomic_DNA"/>
</dbReference>
<dbReference type="Proteomes" id="UP001291926">
    <property type="component" value="Unassembled WGS sequence"/>
</dbReference>
<proteinExistence type="inferred from homology"/>
<evidence type="ECO:0000313" key="5">
    <source>
        <dbReference type="Proteomes" id="UP001291926"/>
    </source>
</evidence>
<reference evidence="4 5" key="1">
    <citation type="journal article" date="2023" name="bioRxiv">
        <title>Genome report: Whole genome sequence and annotation of Penstemon davidsonii.</title>
        <authorList>
            <person name="Ostevik K.L."/>
            <person name="Alabady M."/>
            <person name="Zhang M."/>
            <person name="Rausher M.D."/>
        </authorList>
    </citation>
    <scope>NUCLEOTIDE SEQUENCE [LARGE SCALE GENOMIC DNA]</scope>
    <source>
        <strain evidence="4">DNT005</strain>
        <tissue evidence="4">Whole leaf</tissue>
    </source>
</reference>
<name>A0ABR0D555_9LAMI</name>
<sequence length="144" mass="15496">MMCSRRANYSYIIAGSSSFWKNILPRAAALLDVSPITDVIEISGSNLFVRPIYAGNALSTVRYMGSDPCLLTIRSTSFPSMSIPACSESNAALIDKVDPSTFIEDDAIGKSKYVNLSSQDTERPDLGNARIVVTGGRALLNAQI</sequence>